<reference evidence="18 19" key="1">
    <citation type="journal article" date="2016" name="Nat. Commun.">
        <title>Thousands of microbial genomes shed light on interconnected biogeochemical processes in an aquifer system.</title>
        <authorList>
            <person name="Anantharaman K."/>
            <person name="Brown C.T."/>
            <person name="Hug L.A."/>
            <person name="Sharon I."/>
            <person name="Castelle C.J."/>
            <person name="Probst A.J."/>
            <person name="Thomas B.C."/>
            <person name="Singh A."/>
            <person name="Wilkins M.J."/>
            <person name="Karaoz U."/>
            <person name="Brodie E.L."/>
            <person name="Williams K.H."/>
            <person name="Hubbard S.S."/>
            <person name="Banfield J.F."/>
        </authorList>
    </citation>
    <scope>NUCLEOTIDE SEQUENCE [LARGE SCALE GENOMIC DNA]</scope>
</reference>
<feature type="binding site" evidence="14 15">
    <location>
        <position position="24"/>
    </location>
    <ligand>
        <name>a divalent metal cation</name>
        <dbReference type="ChEBI" id="CHEBI:60240"/>
    </ligand>
</feature>
<keyword evidence="12 14" id="KW-0378">Hydrolase</keyword>
<evidence type="ECO:0000256" key="16">
    <source>
        <dbReference type="RuleBase" id="RU003515"/>
    </source>
</evidence>
<dbReference type="GO" id="GO:0043137">
    <property type="term" value="P:DNA replication, removal of RNA primer"/>
    <property type="evidence" value="ECO:0007669"/>
    <property type="project" value="TreeGrafter"/>
</dbReference>
<dbReference type="PANTHER" id="PTHR10954:SF18">
    <property type="entry name" value="RIBONUCLEASE HII"/>
    <property type="match status" value="1"/>
</dbReference>
<evidence type="ECO:0000256" key="2">
    <source>
        <dbReference type="ARBA" id="ARBA00001946"/>
    </source>
</evidence>
<dbReference type="GO" id="GO:0032299">
    <property type="term" value="C:ribonuclease H2 complex"/>
    <property type="evidence" value="ECO:0007669"/>
    <property type="project" value="TreeGrafter"/>
</dbReference>
<sequence length="198" mass="21136">MITPTGDAERNLRNSGLVRIAGVDEAGCGALAGPVVAAAVMLPREHTLAVRDSKTLSSLQRERLFDEIQAVAVAVNTGIVDATTIDEIGIRPATFLAMRKALSGIGACQHALVDGWKIPDVDLSQTPIIKGDQKEFCIAAASIVAKVTRDRLMIKASALYPEYAFAAHKGYGTAKHQQAVRMHGICPLHRRSFSTCSS</sequence>
<evidence type="ECO:0000256" key="11">
    <source>
        <dbReference type="ARBA" id="ARBA00022759"/>
    </source>
</evidence>
<comment type="cofactor">
    <cofactor evidence="14 15">
        <name>Mn(2+)</name>
        <dbReference type="ChEBI" id="CHEBI:29035"/>
    </cofactor>
    <cofactor evidence="14 15">
        <name>Mg(2+)</name>
        <dbReference type="ChEBI" id="CHEBI:18420"/>
    </cofactor>
    <text evidence="14 15">Manganese or magnesium. Binds 1 divalent metal ion per monomer in the absence of substrate. May bind a second metal ion after substrate binding.</text>
</comment>
<comment type="catalytic activity">
    <reaction evidence="1 14 15 16">
        <text>Endonucleolytic cleavage to 5'-phosphomonoester.</text>
        <dbReference type="EC" id="3.1.26.4"/>
    </reaction>
</comment>
<protein>
    <recommendedName>
        <fullName evidence="7 14">Ribonuclease HII</fullName>
        <shortName evidence="14">RNase HII</shortName>
        <ecNumber evidence="6 14">3.1.26.4</ecNumber>
    </recommendedName>
</protein>
<dbReference type="InterPro" id="IPR012337">
    <property type="entry name" value="RNaseH-like_sf"/>
</dbReference>
<evidence type="ECO:0000256" key="14">
    <source>
        <dbReference type="HAMAP-Rule" id="MF_00052"/>
    </source>
</evidence>
<proteinExistence type="inferred from homology"/>
<dbReference type="Proteomes" id="UP000177574">
    <property type="component" value="Unassembled WGS sequence"/>
</dbReference>
<comment type="subcellular location">
    <subcellularLocation>
        <location evidence="4 14">Cytoplasm</location>
    </subcellularLocation>
</comment>
<accession>A0A1F7VKC0</accession>
<dbReference type="HAMAP" id="MF_00052_B">
    <property type="entry name" value="RNase_HII_B"/>
    <property type="match status" value="1"/>
</dbReference>
<feature type="binding site" evidence="14 15">
    <location>
        <position position="25"/>
    </location>
    <ligand>
        <name>a divalent metal cation</name>
        <dbReference type="ChEBI" id="CHEBI:60240"/>
    </ligand>
</feature>
<dbReference type="Pfam" id="PF01351">
    <property type="entry name" value="RNase_HII"/>
    <property type="match status" value="1"/>
</dbReference>
<evidence type="ECO:0000256" key="10">
    <source>
        <dbReference type="ARBA" id="ARBA00022723"/>
    </source>
</evidence>
<dbReference type="PROSITE" id="PS51975">
    <property type="entry name" value="RNASE_H_2"/>
    <property type="match status" value="1"/>
</dbReference>
<name>A0A1F7VKC0_9BACT</name>
<dbReference type="EC" id="3.1.26.4" evidence="6 14"/>
<keyword evidence="8 14" id="KW-0963">Cytoplasm</keyword>
<evidence type="ECO:0000256" key="5">
    <source>
        <dbReference type="ARBA" id="ARBA00007383"/>
    </source>
</evidence>
<dbReference type="GO" id="GO:0005737">
    <property type="term" value="C:cytoplasm"/>
    <property type="evidence" value="ECO:0007669"/>
    <property type="project" value="UniProtKB-SubCell"/>
</dbReference>
<evidence type="ECO:0000256" key="9">
    <source>
        <dbReference type="ARBA" id="ARBA00022722"/>
    </source>
</evidence>
<gene>
    <name evidence="14" type="primary">rnhB</name>
    <name evidence="18" type="ORF">A3I45_00470</name>
</gene>
<dbReference type="GO" id="GO:0030145">
    <property type="term" value="F:manganese ion binding"/>
    <property type="evidence" value="ECO:0007669"/>
    <property type="project" value="UniProtKB-UniRule"/>
</dbReference>
<feature type="domain" description="RNase H type-2" evidence="17">
    <location>
        <begin position="18"/>
        <end position="198"/>
    </location>
</feature>
<feature type="binding site" evidence="14 15">
    <location>
        <position position="114"/>
    </location>
    <ligand>
        <name>a divalent metal cation</name>
        <dbReference type="ChEBI" id="CHEBI:60240"/>
    </ligand>
</feature>
<evidence type="ECO:0000313" key="18">
    <source>
        <dbReference type="EMBL" id="OGL90424.1"/>
    </source>
</evidence>
<comment type="function">
    <text evidence="3 14 16">Endonuclease that specifically degrades the RNA of RNA-DNA hybrids.</text>
</comment>
<dbReference type="GO" id="GO:0006298">
    <property type="term" value="P:mismatch repair"/>
    <property type="evidence" value="ECO:0007669"/>
    <property type="project" value="TreeGrafter"/>
</dbReference>
<dbReference type="AlphaFoldDB" id="A0A1F7VKC0"/>
<evidence type="ECO:0000256" key="3">
    <source>
        <dbReference type="ARBA" id="ARBA00004065"/>
    </source>
</evidence>
<evidence type="ECO:0000313" key="19">
    <source>
        <dbReference type="Proteomes" id="UP000177574"/>
    </source>
</evidence>
<evidence type="ECO:0000259" key="17">
    <source>
        <dbReference type="PROSITE" id="PS51975"/>
    </source>
</evidence>
<evidence type="ECO:0000256" key="15">
    <source>
        <dbReference type="PROSITE-ProRule" id="PRU01319"/>
    </source>
</evidence>
<dbReference type="GO" id="GO:0004523">
    <property type="term" value="F:RNA-DNA hybrid ribonuclease activity"/>
    <property type="evidence" value="ECO:0007669"/>
    <property type="project" value="UniProtKB-UniRule"/>
</dbReference>
<evidence type="ECO:0000256" key="7">
    <source>
        <dbReference type="ARBA" id="ARBA00019179"/>
    </source>
</evidence>
<keyword evidence="11 14" id="KW-0255">Endonuclease</keyword>
<dbReference type="NCBIfam" id="NF000595">
    <property type="entry name" value="PRK00015.1-3"/>
    <property type="match status" value="1"/>
</dbReference>
<dbReference type="CDD" id="cd07182">
    <property type="entry name" value="RNase_HII_bacteria_HII_like"/>
    <property type="match status" value="1"/>
</dbReference>
<evidence type="ECO:0000256" key="4">
    <source>
        <dbReference type="ARBA" id="ARBA00004496"/>
    </source>
</evidence>
<evidence type="ECO:0000256" key="8">
    <source>
        <dbReference type="ARBA" id="ARBA00022490"/>
    </source>
</evidence>
<organism evidence="18 19">
    <name type="scientific">Candidatus Uhrbacteria bacterium RIFCSPLOWO2_02_FULL_53_10</name>
    <dbReference type="NCBI Taxonomy" id="1802411"/>
    <lineage>
        <taxon>Bacteria</taxon>
        <taxon>Candidatus Uhriibacteriota</taxon>
    </lineage>
</organism>
<comment type="caution">
    <text evidence="18">The sequence shown here is derived from an EMBL/GenBank/DDBJ whole genome shotgun (WGS) entry which is preliminary data.</text>
</comment>
<keyword evidence="13 14" id="KW-0464">Manganese</keyword>
<comment type="similarity">
    <text evidence="5 14 16">Belongs to the RNase HII family.</text>
</comment>
<evidence type="ECO:0000256" key="6">
    <source>
        <dbReference type="ARBA" id="ARBA00012180"/>
    </source>
</evidence>
<keyword evidence="10 14" id="KW-0479">Metal-binding</keyword>
<dbReference type="PANTHER" id="PTHR10954">
    <property type="entry name" value="RIBONUCLEASE H2 SUBUNIT A"/>
    <property type="match status" value="1"/>
</dbReference>
<dbReference type="InterPro" id="IPR022898">
    <property type="entry name" value="RNase_HII"/>
</dbReference>
<dbReference type="Gene3D" id="3.30.420.10">
    <property type="entry name" value="Ribonuclease H-like superfamily/Ribonuclease H"/>
    <property type="match status" value="1"/>
</dbReference>
<dbReference type="GO" id="GO:0003723">
    <property type="term" value="F:RNA binding"/>
    <property type="evidence" value="ECO:0007669"/>
    <property type="project" value="UniProtKB-UniRule"/>
</dbReference>
<dbReference type="EMBL" id="MGET01000002">
    <property type="protein sequence ID" value="OGL90424.1"/>
    <property type="molecule type" value="Genomic_DNA"/>
</dbReference>
<evidence type="ECO:0000256" key="1">
    <source>
        <dbReference type="ARBA" id="ARBA00000077"/>
    </source>
</evidence>
<keyword evidence="9 14" id="KW-0540">Nuclease</keyword>
<dbReference type="InterPro" id="IPR024567">
    <property type="entry name" value="RNase_HII/HIII_dom"/>
</dbReference>
<evidence type="ECO:0000256" key="12">
    <source>
        <dbReference type="ARBA" id="ARBA00022801"/>
    </source>
</evidence>
<dbReference type="SUPFAM" id="SSF53098">
    <property type="entry name" value="Ribonuclease H-like"/>
    <property type="match status" value="1"/>
</dbReference>
<comment type="cofactor">
    <cofactor evidence="2">
        <name>Mg(2+)</name>
        <dbReference type="ChEBI" id="CHEBI:18420"/>
    </cofactor>
</comment>
<dbReference type="InterPro" id="IPR036397">
    <property type="entry name" value="RNaseH_sf"/>
</dbReference>
<dbReference type="InterPro" id="IPR001352">
    <property type="entry name" value="RNase_HII/HIII"/>
</dbReference>
<evidence type="ECO:0000256" key="13">
    <source>
        <dbReference type="ARBA" id="ARBA00023211"/>
    </source>
</evidence>